<protein>
    <submittedName>
        <fullName evidence="1">Histidine phosphatase family protein</fullName>
    </submittedName>
</protein>
<dbReference type="EMBL" id="CP088295">
    <property type="protein sequence ID" value="UUY06074.1"/>
    <property type="molecule type" value="Genomic_DNA"/>
</dbReference>
<gene>
    <name evidence="1" type="ORF">LRS13_11330</name>
</gene>
<dbReference type="RefSeq" id="WP_353866504.1">
    <property type="nucleotide sequence ID" value="NZ_CP088295.1"/>
</dbReference>
<evidence type="ECO:0000313" key="2">
    <source>
        <dbReference type="Proteomes" id="UP001058860"/>
    </source>
</evidence>
<dbReference type="SMART" id="SM00855">
    <property type="entry name" value="PGAM"/>
    <property type="match status" value="1"/>
</dbReference>
<sequence length="212" mass="23721">MSPPTPDRNLTSHRLPAAGERREVVLVRHGETEWSRDRRHTGRTDIPLLEEGRAHVREALAPKLAGWPFALTLSSPLQRAQETAALAGLTPDALEPDLLEWDYGDYEGVTTAEIRTLRPDWLLWRDGCPGGEHPDDVAARCDRVIARVLEVIGRADCEEDVALVAHGHVLRVLAARWLEQPPAFGARLWLATGSLSVLGFERETRVIRRWNA</sequence>
<organism evidence="1 2">
    <name type="scientific">Svornostia abyssi</name>
    <dbReference type="NCBI Taxonomy" id="2898438"/>
    <lineage>
        <taxon>Bacteria</taxon>
        <taxon>Bacillati</taxon>
        <taxon>Actinomycetota</taxon>
        <taxon>Thermoleophilia</taxon>
        <taxon>Solirubrobacterales</taxon>
        <taxon>Baekduiaceae</taxon>
        <taxon>Svornostia</taxon>
    </lineage>
</organism>
<dbReference type="CDD" id="cd07067">
    <property type="entry name" value="HP_PGM_like"/>
    <property type="match status" value="1"/>
</dbReference>
<dbReference type="InterPro" id="IPR029033">
    <property type="entry name" value="His_PPase_superfam"/>
</dbReference>
<accession>A0ABY5PMY8</accession>
<dbReference type="InterPro" id="IPR050275">
    <property type="entry name" value="PGM_Phosphatase"/>
</dbReference>
<dbReference type="PANTHER" id="PTHR48100:SF15">
    <property type="entry name" value="SEDOHEPTULOSE 1,7-BISPHOSPHATASE"/>
    <property type="match status" value="1"/>
</dbReference>
<dbReference type="Pfam" id="PF00300">
    <property type="entry name" value="His_Phos_1"/>
    <property type="match status" value="1"/>
</dbReference>
<reference evidence="2" key="1">
    <citation type="submission" date="2021-11" db="EMBL/GenBank/DDBJ databases">
        <title>Cultivation dependent microbiological survey of springs from the worlds oldest radium mine currently devoted to the extraction of radon-saturated water.</title>
        <authorList>
            <person name="Kapinusova G."/>
            <person name="Smrhova T."/>
            <person name="Strejcek M."/>
            <person name="Suman J."/>
            <person name="Jani K."/>
            <person name="Pajer P."/>
            <person name="Uhlik O."/>
        </authorList>
    </citation>
    <scope>NUCLEOTIDE SEQUENCE [LARGE SCALE GENOMIC DNA]</scope>
    <source>
        <strain evidence="2">J379</strain>
    </source>
</reference>
<keyword evidence="2" id="KW-1185">Reference proteome</keyword>
<dbReference type="Gene3D" id="3.40.50.1240">
    <property type="entry name" value="Phosphoglycerate mutase-like"/>
    <property type="match status" value="1"/>
</dbReference>
<dbReference type="PANTHER" id="PTHR48100">
    <property type="entry name" value="BROAD-SPECIFICITY PHOSPHATASE YOR283W-RELATED"/>
    <property type="match status" value="1"/>
</dbReference>
<proteinExistence type="predicted"/>
<name>A0ABY5PMY8_9ACTN</name>
<dbReference type="InterPro" id="IPR013078">
    <property type="entry name" value="His_Pase_superF_clade-1"/>
</dbReference>
<evidence type="ECO:0000313" key="1">
    <source>
        <dbReference type="EMBL" id="UUY06074.1"/>
    </source>
</evidence>
<dbReference type="SUPFAM" id="SSF53254">
    <property type="entry name" value="Phosphoglycerate mutase-like"/>
    <property type="match status" value="1"/>
</dbReference>
<dbReference type="Proteomes" id="UP001058860">
    <property type="component" value="Chromosome"/>
</dbReference>